<evidence type="ECO:0000256" key="9">
    <source>
        <dbReference type="ARBA" id="ARBA00023136"/>
    </source>
</evidence>
<keyword evidence="3 11" id="KW-0813">Transport</keyword>
<comment type="similarity">
    <text evidence="2 11">Belongs to the mitochondrial carrier (TC 2.A.29) family.</text>
</comment>
<keyword evidence="6" id="KW-0999">Mitochondrion inner membrane</keyword>
<dbReference type="PROSITE" id="PS50920">
    <property type="entry name" value="SOLCAR"/>
    <property type="match status" value="2"/>
</dbReference>
<dbReference type="GO" id="GO:0005743">
    <property type="term" value="C:mitochondrial inner membrane"/>
    <property type="evidence" value="ECO:0007669"/>
    <property type="project" value="UniProtKB-SubCell"/>
</dbReference>
<evidence type="ECO:0000313" key="12">
    <source>
        <dbReference type="EMBL" id="JAR91326.1"/>
    </source>
</evidence>
<evidence type="ECO:0000256" key="10">
    <source>
        <dbReference type="PROSITE-ProRule" id="PRU00282"/>
    </source>
</evidence>
<protein>
    <submittedName>
        <fullName evidence="12">Putative solute carrier family 25 member 35-like protein</fullName>
    </submittedName>
</protein>
<sequence length="230" mass="25454">EVIEDLGLTLDENLEPSVYLSAVSGGLSGGVGAFLGSPLQLIKCHLQVRASPAIAVGHQHSYRNTLNAFRTIFLAHGLRRGLWRAGRANVLRLSLGSAVQMGAYVQTKRVLSSGRPVEEWQRLTHNVCAALCSSVAAAPVVAALDIIKTRLYLQPVDVRGRGMYYSGVWDCVRQIYRAEGLPGYTKGLFVAFCYSSINSFITLLSWDEFKRWGSHSFQQDGYAIEIRRYE</sequence>
<feature type="repeat" description="Solcar" evidence="10">
    <location>
        <begin position="16"/>
        <end position="110"/>
    </location>
</feature>
<evidence type="ECO:0000256" key="11">
    <source>
        <dbReference type="RuleBase" id="RU000488"/>
    </source>
</evidence>
<feature type="non-terminal residue" evidence="12">
    <location>
        <position position="1"/>
    </location>
</feature>
<keyword evidence="8" id="KW-0496">Mitochondrion</keyword>
<dbReference type="InterPro" id="IPR018108">
    <property type="entry name" value="MCP_transmembrane"/>
</dbReference>
<dbReference type="InterPro" id="IPR023395">
    <property type="entry name" value="MCP_dom_sf"/>
</dbReference>
<evidence type="ECO:0000256" key="3">
    <source>
        <dbReference type="ARBA" id="ARBA00022448"/>
    </source>
</evidence>
<dbReference type="InterPro" id="IPR051508">
    <property type="entry name" value="Mito_Carrier_Antiporter"/>
</dbReference>
<name>A0A147BKN7_IXORI</name>
<evidence type="ECO:0000256" key="1">
    <source>
        <dbReference type="ARBA" id="ARBA00004448"/>
    </source>
</evidence>
<evidence type="ECO:0000256" key="4">
    <source>
        <dbReference type="ARBA" id="ARBA00022692"/>
    </source>
</evidence>
<dbReference type="AlphaFoldDB" id="A0A147BKN7"/>
<dbReference type="Gene3D" id="1.50.40.10">
    <property type="entry name" value="Mitochondrial carrier domain"/>
    <property type="match status" value="1"/>
</dbReference>
<evidence type="ECO:0000256" key="2">
    <source>
        <dbReference type="ARBA" id="ARBA00006375"/>
    </source>
</evidence>
<dbReference type="SUPFAM" id="SSF103506">
    <property type="entry name" value="Mitochondrial carrier"/>
    <property type="match status" value="1"/>
</dbReference>
<keyword evidence="7" id="KW-1133">Transmembrane helix</keyword>
<organism evidence="12">
    <name type="scientific">Ixodes ricinus</name>
    <name type="common">Common tick</name>
    <name type="synonym">Acarus ricinus</name>
    <dbReference type="NCBI Taxonomy" id="34613"/>
    <lineage>
        <taxon>Eukaryota</taxon>
        <taxon>Metazoa</taxon>
        <taxon>Ecdysozoa</taxon>
        <taxon>Arthropoda</taxon>
        <taxon>Chelicerata</taxon>
        <taxon>Arachnida</taxon>
        <taxon>Acari</taxon>
        <taxon>Parasitiformes</taxon>
        <taxon>Ixodida</taxon>
        <taxon>Ixodoidea</taxon>
        <taxon>Ixodidae</taxon>
        <taxon>Ixodinae</taxon>
        <taxon>Ixodes</taxon>
    </lineage>
</organism>
<comment type="subcellular location">
    <subcellularLocation>
        <location evidence="1">Mitochondrion inner membrane</location>
        <topology evidence="1">Multi-pass membrane protein</topology>
    </subcellularLocation>
</comment>
<dbReference type="Pfam" id="PF00153">
    <property type="entry name" value="Mito_carr"/>
    <property type="match status" value="2"/>
</dbReference>
<evidence type="ECO:0000256" key="8">
    <source>
        <dbReference type="ARBA" id="ARBA00023128"/>
    </source>
</evidence>
<reference evidence="12" key="1">
    <citation type="journal article" date="2018" name="PLoS Negl. Trop. Dis.">
        <title>Sialome diversity of ticks revealed by RNAseq of single tick salivary glands.</title>
        <authorList>
            <person name="Perner J."/>
            <person name="Kropackova S."/>
            <person name="Kopacek P."/>
            <person name="Ribeiro J.M."/>
        </authorList>
    </citation>
    <scope>NUCLEOTIDE SEQUENCE</scope>
    <source>
        <strain evidence="12">Siblings of single egg batch collected in Ceske Budejovice</strain>
        <tissue evidence="12">Salivary glands</tissue>
    </source>
</reference>
<accession>A0A147BKN7</accession>
<keyword evidence="5" id="KW-0677">Repeat</keyword>
<evidence type="ECO:0000256" key="7">
    <source>
        <dbReference type="ARBA" id="ARBA00022989"/>
    </source>
</evidence>
<dbReference type="PANTHER" id="PTHR45928">
    <property type="entry name" value="RE38146P"/>
    <property type="match status" value="1"/>
</dbReference>
<dbReference type="PANTHER" id="PTHR45928:SF1">
    <property type="entry name" value="RE38146P"/>
    <property type="match status" value="1"/>
</dbReference>
<keyword evidence="9 10" id="KW-0472">Membrane</keyword>
<evidence type="ECO:0000256" key="5">
    <source>
        <dbReference type="ARBA" id="ARBA00022737"/>
    </source>
</evidence>
<proteinExistence type="inferred from homology"/>
<feature type="repeat" description="Solcar" evidence="10">
    <location>
        <begin position="121"/>
        <end position="212"/>
    </location>
</feature>
<evidence type="ECO:0000256" key="6">
    <source>
        <dbReference type="ARBA" id="ARBA00022792"/>
    </source>
</evidence>
<dbReference type="EMBL" id="GEGO01004078">
    <property type="protein sequence ID" value="JAR91326.1"/>
    <property type="molecule type" value="Transcribed_RNA"/>
</dbReference>
<keyword evidence="4 10" id="KW-0812">Transmembrane</keyword>